<dbReference type="InterPro" id="IPR036047">
    <property type="entry name" value="F-box-like_dom_sf"/>
</dbReference>
<dbReference type="Proteomes" id="UP000183567">
    <property type="component" value="Unassembled WGS sequence"/>
</dbReference>
<dbReference type="SMART" id="SM00256">
    <property type="entry name" value="FBOX"/>
    <property type="match status" value="1"/>
</dbReference>
<dbReference type="OrthoDB" id="3256413at2759"/>
<dbReference type="Gene3D" id="1.20.1280.50">
    <property type="match status" value="1"/>
</dbReference>
<dbReference type="InterPro" id="IPR001810">
    <property type="entry name" value="F-box_dom"/>
</dbReference>
<evidence type="ECO:0000313" key="2">
    <source>
        <dbReference type="EMBL" id="OJA08006.1"/>
    </source>
</evidence>
<evidence type="ECO:0000259" key="1">
    <source>
        <dbReference type="PROSITE" id="PS50181"/>
    </source>
</evidence>
<organism evidence="2 3">
    <name type="scientific">Rhizopogon vesiculosus</name>
    <dbReference type="NCBI Taxonomy" id="180088"/>
    <lineage>
        <taxon>Eukaryota</taxon>
        <taxon>Fungi</taxon>
        <taxon>Dikarya</taxon>
        <taxon>Basidiomycota</taxon>
        <taxon>Agaricomycotina</taxon>
        <taxon>Agaricomycetes</taxon>
        <taxon>Agaricomycetidae</taxon>
        <taxon>Boletales</taxon>
        <taxon>Suillineae</taxon>
        <taxon>Rhizopogonaceae</taxon>
        <taxon>Rhizopogon</taxon>
    </lineage>
</organism>
<comment type="caution">
    <text evidence="2">The sequence shown here is derived from an EMBL/GenBank/DDBJ whole genome shotgun (WGS) entry which is preliminary data.</text>
</comment>
<dbReference type="Pfam" id="PF12937">
    <property type="entry name" value="F-box-like"/>
    <property type="match status" value="1"/>
</dbReference>
<dbReference type="EMBL" id="LVVM01006478">
    <property type="protein sequence ID" value="OJA08006.1"/>
    <property type="molecule type" value="Genomic_DNA"/>
</dbReference>
<name>A0A1J8PFH2_9AGAM</name>
<reference evidence="2 3" key="1">
    <citation type="submission" date="2016-03" db="EMBL/GenBank/DDBJ databases">
        <title>Comparative genomics of the ectomycorrhizal sister species Rhizopogon vinicolor and Rhizopogon vesiculosus (Basidiomycota: Boletales) reveals a divergence of the mating type B locus.</title>
        <authorList>
            <person name="Mujic A.B."/>
            <person name="Kuo A."/>
            <person name="Tritt A."/>
            <person name="Lipzen A."/>
            <person name="Chen C."/>
            <person name="Johnson J."/>
            <person name="Sharma A."/>
            <person name="Barry K."/>
            <person name="Grigoriev I.V."/>
            <person name="Spatafora J.W."/>
        </authorList>
    </citation>
    <scope>NUCLEOTIDE SEQUENCE [LARGE SCALE GENOMIC DNA]</scope>
    <source>
        <strain evidence="2 3">AM-OR11-056</strain>
    </source>
</reference>
<dbReference type="AlphaFoldDB" id="A0A1J8PFH2"/>
<dbReference type="CDD" id="cd09917">
    <property type="entry name" value="F-box_SF"/>
    <property type="match status" value="1"/>
</dbReference>
<keyword evidence="3" id="KW-1185">Reference proteome</keyword>
<feature type="domain" description="F-box" evidence="1">
    <location>
        <begin position="6"/>
        <end position="60"/>
    </location>
</feature>
<protein>
    <recommendedName>
        <fullName evidence="1">F-box domain-containing protein</fullName>
    </recommendedName>
</protein>
<evidence type="ECO:0000313" key="3">
    <source>
        <dbReference type="Proteomes" id="UP000183567"/>
    </source>
</evidence>
<sequence length="528" mass="60316">MIHGVALGLVDLPVDILLHILVYFDVYDLVRARRICNTLRRVIDSSEKLLYAIDLKYYRMIHLPGSASPIATRRRLLRQSETAWQKAEYSQRCHIPFPYPDAHHKWSCGVLGIATPEEIKFIQPPPSPSDHTDTTAWRQWSHKIDESGMVDHCFSPVQDLLVLIIRVHQGEDHDYEVSFRSLSEDKVHPDAASAVLKVPDAQAQVDFEFLHYSDVEGKLFGDYFGLICKNVRLDGATVDVLQVWKWKAKDWCQVKLFDSEDGTSDFCLIANDRLLVVNNTGELMLYSLVDPPIDLPNAIQLIAKFSLPALPPSFYFGYIHFSDNQDYSFTMPLCSSWFQASPCSQLIAINAFSARGRDRGFKLYIGQNTFLELESTYTNLYGIATQYSRALPWSAWGPQYTWFFSGNLNSYSWHSSHGFRTVELIGDIQPLGGPLHPRQLCIRDFNPHRVIHYKVGNRTKGHEQLVEGGSPNSDTHNHFLTDGLPYLEITTQEKFLASGIEFMDESRVFLSLVNEDRVVDGIEVLYFR</sequence>
<accession>A0A1J8PFH2</accession>
<dbReference type="SUPFAM" id="SSF81383">
    <property type="entry name" value="F-box domain"/>
    <property type="match status" value="1"/>
</dbReference>
<proteinExistence type="predicted"/>
<gene>
    <name evidence="2" type="ORF">AZE42_01093</name>
</gene>
<dbReference type="PROSITE" id="PS50181">
    <property type="entry name" value="FBOX"/>
    <property type="match status" value="1"/>
</dbReference>